<feature type="domain" description="Cyclin N-terminal" evidence="1">
    <location>
        <begin position="75"/>
        <end position="178"/>
    </location>
</feature>
<evidence type="ECO:0000313" key="2">
    <source>
        <dbReference type="EMBL" id="KAL5103987.1"/>
    </source>
</evidence>
<evidence type="ECO:0000259" key="1">
    <source>
        <dbReference type="Pfam" id="PF00134"/>
    </source>
</evidence>
<accession>A0ABR4Q348</accession>
<name>A0ABR4Q348_9CEST</name>
<comment type="caution">
    <text evidence="2">The sequence shown here is derived from an EMBL/GenBank/DDBJ whole genome shotgun (WGS) entry which is preliminary data.</text>
</comment>
<reference evidence="2 3" key="1">
    <citation type="journal article" date="2022" name="Front. Cell. Infect. Microbiol.">
        <title>The Genomes of Two Strains of Taenia crassiceps the Animal Model for the Study of Human Cysticercosis.</title>
        <authorList>
            <person name="Bobes R.J."/>
            <person name="Estrada K."/>
            <person name="Rios-Valencia D.G."/>
            <person name="Calderon-Gallegos A."/>
            <person name="de la Torre P."/>
            <person name="Carrero J.C."/>
            <person name="Sanchez-Flores A."/>
            <person name="Laclette J.P."/>
        </authorList>
    </citation>
    <scope>NUCLEOTIDE SEQUENCE [LARGE SCALE GENOMIC DNA]</scope>
    <source>
        <strain evidence="2">WFUcys</strain>
    </source>
</reference>
<evidence type="ECO:0000313" key="3">
    <source>
        <dbReference type="Proteomes" id="UP001651158"/>
    </source>
</evidence>
<keyword evidence="3" id="KW-1185">Reference proteome</keyword>
<dbReference type="SUPFAM" id="SSF47954">
    <property type="entry name" value="Cyclin-like"/>
    <property type="match status" value="1"/>
</dbReference>
<dbReference type="Gene3D" id="1.10.472.10">
    <property type="entry name" value="Cyclin-like"/>
    <property type="match status" value="2"/>
</dbReference>
<dbReference type="Pfam" id="PF00134">
    <property type="entry name" value="Cyclin_N"/>
    <property type="match status" value="1"/>
</dbReference>
<organism evidence="2 3">
    <name type="scientific">Taenia crassiceps</name>
    <dbReference type="NCBI Taxonomy" id="6207"/>
    <lineage>
        <taxon>Eukaryota</taxon>
        <taxon>Metazoa</taxon>
        <taxon>Spiralia</taxon>
        <taxon>Lophotrochozoa</taxon>
        <taxon>Platyhelminthes</taxon>
        <taxon>Cestoda</taxon>
        <taxon>Eucestoda</taxon>
        <taxon>Cyclophyllidea</taxon>
        <taxon>Taeniidae</taxon>
        <taxon>Taenia</taxon>
    </lineage>
</organism>
<sequence>MVDNTSSFIKAVKGISSPTHHCAVKGKAEAEAGSCEDFLNEYIDSKPGKDECPSFDLQIDNELTRKHRITFPFNGLITTYHRAIIVDWMTTLQAHMKMNTKGLHMAVWLMDHCPWSEDAKMGNYIATALAALMVGERVSTMRSKDECCNMRSDLVAYSENRYSAKQISEIEDCLLSMFWHDLPSPTPHTFLKRCIQASGDLANVFDMQRAVALCLYCFDLGLINCKLVQHSASIKCSAVVLLLRRLIKCSCICSKGEMNDPCSSCQLHKLCEWTEELKQTMEQELNEELYYVSDIYARLLKEAKCFSNNCKSKITRGCAPAFEAAYHKHNKMAYMNIPISGIVVNTNFSDL</sequence>
<gene>
    <name evidence="2" type="ORF">TcWFU_008595</name>
</gene>
<protein>
    <submittedName>
        <fullName evidence="2">G2/mitotic-specific cyclin-B2</fullName>
    </submittedName>
</protein>
<dbReference type="InterPro" id="IPR006671">
    <property type="entry name" value="Cyclin_N"/>
</dbReference>
<dbReference type="EMBL" id="JAKROA010000015">
    <property type="protein sequence ID" value="KAL5103987.1"/>
    <property type="molecule type" value="Genomic_DNA"/>
</dbReference>
<proteinExistence type="predicted"/>
<dbReference type="InterPro" id="IPR036915">
    <property type="entry name" value="Cyclin-like_sf"/>
</dbReference>
<dbReference type="Proteomes" id="UP001651158">
    <property type="component" value="Unassembled WGS sequence"/>
</dbReference>